<organism evidence="1 2">
    <name type="scientific">Streptomyces fuscichromogenes</name>
    <dbReference type="NCBI Taxonomy" id="1324013"/>
    <lineage>
        <taxon>Bacteria</taxon>
        <taxon>Bacillati</taxon>
        <taxon>Actinomycetota</taxon>
        <taxon>Actinomycetes</taxon>
        <taxon>Kitasatosporales</taxon>
        <taxon>Streptomycetaceae</taxon>
        <taxon>Streptomyces</taxon>
    </lineage>
</organism>
<keyword evidence="2" id="KW-1185">Reference proteome</keyword>
<dbReference type="SUPFAM" id="SSF56801">
    <property type="entry name" value="Acetyl-CoA synthetase-like"/>
    <property type="match status" value="1"/>
</dbReference>
<evidence type="ECO:0000313" key="1">
    <source>
        <dbReference type="EMBL" id="GGN23292.1"/>
    </source>
</evidence>
<comment type="caution">
    <text evidence="1">The sequence shown here is derived from an EMBL/GenBank/DDBJ whole genome shotgun (WGS) entry which is preliminary data.</text>
</comment>
<evidence type="ECO:0000313" key="2">
    <source>
        <dbReference type="Proteomes" id="UP000653411"/>
    </source>
</evidence>
<sequence length="55" mass="6127">MSRPCLRDAQHELSYADVVRHTEAVAEQMAERGVGEGDVVAVTRSRMWRASARLA</sequence>
<protein>
    <submittedName>
        <fullName evidence="1">Uncharacterized protein</fullName>
    </submittedName>
</protein>
<gene>
    <name evidence="1" type="ORF">GCM10011578_055460</name>
</gene>
<dbReference type="EMBL" id="BMML01000013">
    <property type="protein sequence ID" value="GGN23292.1"/>
    <property type="molecule type" value="Genomic_DNA"/>
</dbReference>
<reference evidence="1" key="2">
    <citation type="submission" date="2020-09" db="EMBL/GenBank/DDBJ databases">
        <authorList>
            <person name="Sun Q."/>
            <person name="Zhou Y."/>
        </authorList>
    </citation>
    <scope>NUCLEOTIDE SEQUENCE</scope>
    <source>
        <strain evidence="1">CGMCC 4.7110</strain>
    </source>
</reference>
<name>A0A918CT89_9ACTN</name>
<dbReference type="Proteomes" id="UP000653411">
    <property type="component" value="Unassembled WGS sequence"/>
</dbReference>
<dbReference type="AlphaFoldDB" id="A0A918CT89"/>
<accession>A0A918CT89</accession>
<proteinExistence type="predicted"/>
<reference evidence="1" key="1">
    <citation type="journal article" date="2014" name="Int. J. Syst. Evol. Microbiol.">
        <title>Complete genome sequence of Corynebacterium casei LMG S-19264T (=DSM 44701T), isolated from a smear-ripened cheese.</title>
        <authorList>
            <consortium name="US DOE Joint Genome Institute (JGI-PGF)"/>
            <person name="Walter F."/>
            <person name="Albersmeier A."/>
            <person name="Kalinowski J."/>
            <person name="Ruckert C."/>
        </authorList>
    </citation>
    <scope>NUCLEOTIDE SEQUENCE</scope>
    <source>
        <strain evidence="1">CGMCC 4.7110</strain>
    </source>
</reference>
<dbReference type="Gene3D" id="3.40.50.980">
    <property type="match status" value="1"/>
</dbReference>
<dbReference type="RefSeq" id="WP_189265547.1">
    <property type="nucleotide sequence ID" value="NZ_BMML01000013.1"/>
</dbReference>